<organism evidence="1 2">
    <name type="scientific">Salmonella enterica subsp. arizonae</name>
    <dbReference type="NCBI Taxonomy" id="59203"/>
    <lineage>
        <taxon>Bacteria</taxon>
        <taxon>Pseudomonadati</taxon>
        <taxon>Pseudomonadota</taxon>
        <taxon>Gammaproteobacteria</taxon>
        <taxon>Enterobacterales</taxon>
        <taxon>Enterobacteriaceae</taxon>
        <taxon>Salmonella</taxon>
    </lineage>
</organism>
<gene>
    <name evidence="1" type="ORF">NCTC7295_05330</name>
</gene>
<name>A0A379SC86_SALER</name>
<dbReference type="AlphaFoldDB" id="A0A379SC86"/>
<proteinExistence type="predicted"/>
<sequence length="103" mass="11735">MVKGGYEKIVEGMSDEKLLSFARPGLTAEVNTLADQMLPLNARVVNYLNKAIKPSICDQTYDAIVSHPEINQRHLQQEHYMPVLDILNIARLQAEDWLEEGRE</sequence>
<dbReference type="EMBL" id="UGWZ01000001">
    <property type="protein sequence ID" value="SUG17555.1"/>
    <property type="molecule type" value="Genomic_DNA"/>
</dbReference>
<accession>A0A379SC86</accession>
<protein>
    <submittedName>
        <fullName evidence="1">Uncharacterized protein</fullName>
    </submittedName>
</protein>
<reference evidence="1 2" key="1">
    <citation type="submission" date="2018-06" db="EMBL/GenBank/DDBJ databases">
        <authorList>
            <consortium name="Pathogen Informatics"/>
            <person name="Doyle S."/>
        </authorList>
    </citation>
    <scope>NUCLEOTIDE SEQUENCE [LARGE SCALE GENOMIC DNA]</scope>
    <source>
        <strain evidence="1 2">NCTC7295</strain>
    </source>
</reference>
<dbReference type="Proteomes" id="UP000254124">
    <property type="component" value="Unassembled WGS sequence"/>
</dbReference>
<evidence type="ECO:0000313" key="2">
    <source>
        <dbReference type="Proteomes" id="UP000254124"/>
    </source>
</evidence>
<evidence type="ECO:0000313" key="1">
    <source>
        <dbReference type="EMBL" id="SUG17555.1"/>
    </source>
</evidence>